<proteinExistence type="predicted"/>
<sequence>MTPGFTSRMSMIHRIRSSKDALLEFDMSTGGLRVKKWPIDRHAQRIHLDHLVQYRATHFFQNPCCLCAIPGSQNVIEAAIIIACDDTEVEFFLRRVSVARRDIQPPVVHVSEMKGTANAIGSRETCAVMTRRVFGIHECARPAKQPLLEDCPDDNALLFHVDDV</sequence>
<gene>
    <name evidence="1" type="ORF">FIBSPDRAFT_900271</name>
</gene>
<protein>
    <submittedName>
        <fullName evidence="1">Uncharacterized protein</fullName>
    </submittedName>
</protein>
<dbReference type="Proteomes" id="UP000076532">
    <property type="component" value="Unassembled WGS sequence"/>
</dbReference>
<dbReference type="OrthoDB" id="2676488at2759"/>
<keyword evidence="2" id="KW-1185">Reference proteome</keyword>
<name>A0A165YP48_9AGAM</name>
<organism evidence="1 2">
    <name type="scientific">Athelia psychrophila</name>
    <dbReference type="NCBI Taxonomy" id="1759441"/>
    <lineage>
        <taxon>Eukaryota</taxon>
        <taxon>Fungi</taxon>
        <taxon>Dikarya</taxon>
        <taxon>Basidiomycota</taxon>
        <taxon>Agaricomycotina</taxon>
        <taxon>Agaricomycetes</taxon>
        <taxon>Agaricomycetidae</taxon>
        <taxon>Atheliales</taxon>
        <taxon>Atheliaceae</taxon>
        <taxon>Athelia</taxon>
    </lineage>
</organism>
<dbReference type="EMBL" id="KV417693">
    <property type="protein sequence ID" value="KZP09766.1"/>
    <property type="molecule type" value="Genomic_DNA"/>
</dbReference>
<dbReference type="AlphaFoldDB" id="A0A165YP48"/>
<accession>A0A165YP48</accession>
<reference evidence="1 2" key="1">
    <citation type="journal article" date="2016" name="Mol. Biol. Evol.">
        <title>Comparative Genomics of Early-Diverging Mushroom-Forming Fungi Provides Insights into the Origins of Lignocellulose Decay Capabilities.</title>
        <authorList>
            <person name="Nagy L.G."/>
            <person name="Riley R."/>
            <person name="Tritt A."/>
            <person name="Adam C."/>
            <person name="Daum C."/>
            <person name="Floudas D."/>
            <person name="Sun H."/>
            <person name="Yadav J.S."/>
            <person name="Pangilinan J."/>
            <person name="Larsson K.H."/>
            <person name="Matsuura K."/>
            <person name="Barry K."/>
            <person name="Labutti K."/>
            <person name="Kuo R."/>
            <person name="Ohm R.A."/>
            <person name="Bhattacharya S.S."/>
            <person name="Shirouzu T."/>
            <person name="Yoshinaga Y."/>
            <person name="Martin F.M."/>
            <person name="Grigoriev I.V."/>
            <person name="Hibbett D.S."/>
        </authorList>
    </citation>
    <scope>NUCLEOTIDE SEQUENCE [LARGE SCALE GENOMIC DNA]</scope>
    <source>
        <strain evidence="1 2">CBS 109695</strain>
    </source>
</reference>
<evidence type="ECO:0000313" key="1">
    <source>
        <dbReference type="EMBL" id="KZP09766.1"/>
    </source>
</evidence>
<evidence type="ECO:0000313" key="2">
    <source>
        <dbReference type="Proteomes" id="UP000076532"/>
    </source>
</evidence>